<evidence type="ECO:0000256" key="1">
    <source>
        <dbReference type="ARBA" id="ARBA00006484"/>
    </source>
</evidence>
<feature type="non-terminal residue" evidence="4">
    <location>
        <position position="277"/>
    </location>
</feature>
<dbReference type="Pfam" id="PF00106">
    <property type="entry name" value="adh_short"/>
    <property type="match status" value="1"/>
</dbReference>
<comment type="similarity">
    <text evidence="1 3">Belongs to the short-chain dehydrogenases/reductases (SDR) family.</text>
</comment>
<dbReference type="EMBL" id="ML978207">
    <property type="protein sequence ID" value="KAF2028885.1"/>
    <property type="molecule type" value="Genomic_DNA"/>
</dbReference>
<evidence type="ECO:0000256" key="2">
    <source>
        <dbReference type="ARBA" id="ARBA00023002"/>
    </source>
</evidence>
<feature type="non-terminal residue" evidence="4">
    <location>
        <position position="1"/>
    </location>
</feature>
<dbReference type="GO" id="GO:0016616">
    <property type="term" value="F:oxidoreductase activity, acting on the CH-OH group of donors, NAD or NADP as acceptor"/>
    <property type="evidence" value="ECO:0007669"/>
    <property type="project" value="TreeGrafter"/>
</dbReference>
<dbReference type="PRINTS" id="PR00080">
    <property type="entry name" value="SDRFAMILY"/>
</dbReference>
<sequence length="277" mass="29837">YPTISPASNTALHQPDKVVLVTGAGRGIGRSIVLQYAHAGVACIILCARTGSELNEVESAIKEITPEVRILKYTIDATSEEGVANIAQEVEEKEGRLDILINNAGYSSPWVPIASTNPTSWWSTFEVNLKAPYLFLHAFLPLLTATAEKYGKGANVINLSSVGAHVVMPDASAYQTSKFAVLRLGEFVHAEYSAKGVTCVAVNPGGVPTALSTQEERLKPFLNDTPDLCGGFLVWLTAKERKWLGGRYVSATWDADVLEGMEGEIVEGDMLVVKMVV</sequence>
<organism evidence="4 5">
    <name type="scientific">Setomelanomma holmii</name>
    <dbReference type="NCBI Taxonomy" id="210430"/>
    <lineage>
        <taxon>Eukaryota</taxon>
        <taxon>Fungi</taxon>
        <taxon>Dikarya</taxon>
        <taxon>Ascomycota</taxon>
        <taxon>Pezizomycotina</taxon>
        <taxon>Dothideomycetes</taxon>
        <taxon>Pleosporomycetidae</taxon>
        <taxon>Pleosporales</taxon>
        <taxon>Pleosporineae</taxon>
        <taxon>Phaeosphaeriaceae</taxon>
        <taxon>Setomelanomma</taxon>
    </lineage>
</organism>
<gene>
    <name evidence="4" type="ORF">EK21DRAFT_36333</name>
</gene>
<dbReference type="PANTHER" id="PTHR42760">
    <property type="entry name" value="SHORT-CHAIN DEHYDROGENASES/REDUCTASES FAMILY MEMBER"/>
    <property type="match status" value="1"/>
</dbReference>
<dbReference type="CDD" id="cd05233">
    <property type="entry name" value="SDR_c"/>
    <property type="match status" value="1"/>
</dbReference>
<dbReference type="PRINTS" id="PR00081">
    <property type="entry name" value="GDHRDH"/>
</dbReference>
<dbReference type="Proteomes" id="UP000799777">
    <property type="component" value="Unassembled WGS sequence"/>
</dbReference>
<keyword evidence="2" id="KW-0560">Oxidoreductase</keyword>
<proteinExistence type="inferred from homology"/>
<evidence type="ECO:0000313" key="5">
    <source>
        <dbReference type="Proteomes" id="UP000799777"/>
    </source>
</evidence>
<dbReference type="AlphaFoldDB" id="A0A9P4H743"/>
<dbReference type="PANTHER" id="PTHR42760:SF37">
    <property type="entry name" value="CLAVALDEHYDE DEHYDROGENASE"/>
    <property type="match status" value="1"/>
</dbReference>
<dbReference type="Gene3D" id="3.40.50.720">
    <property type="entry name" value="NAD(P)-binding Rossmann-like Domain"/>
    <property type="match status" value="1"/>
</dbReference>
<comment type="caution">
    <text evidence="4">The sequence shown here is derived from an EMBL/GenBank/DDBJ whole genome shotgun (WGS) entry which is preliminary data.</text>
</comment>
<dbReference type="OrthoDB" id="1933717at2759"/>
<dbReference type="InterPro" id="IPR036291">
    <property type="entry name" value="NAD(P)-bd_dom_sf"/>
</dbReference>
<keyword evidence="5" id="KW-1185">Reference proteome</keyword>
<name>A0A9P4H743_9PLEO</name>
<protein>
    <submittedName>
        <fullName evidence="4">Oxidoreductase ucpA</fullName>
    </submittedName>
</protein>
<dbReference type="SUPFAM" id="SSF51735">
    <property type="entry name" value="NAD(P)-binding Rossmann-fold domains"/>
    <property type="match status" value="1"/>
</dbReference>
<reference evidence="4" key="1">
    <citation type="journal article" date="2020" name="Stud. Mycol.">
        <title>101 Dothideomycetes genomes: a test case for predicting lifestyles and emergence of pathogens.</title>
        <authorList>
            <person name="Haridas S."/>
            <person name="Albert R."/>
            <person name="Binder M."/>
            <person name="Bloem J."/>
            <person name="Labutti K."/>
            <person name="Salamov A."/>
            <person name="Andreopoulos B."/>
            <person name="Baker S."/>
            <person name="Barry K."/>
            <person name="Bills G."/>
            <person name="Bluhm B."/>
            <person name="Cannon C."/>
            <person name="Castanera R."/>
            <person name="Culley D."/>
            <person name="Daum C."/>
            <person name="Ezra D."/>
            <person name="Gonzalez J."/>
            <person name="Henrissat B."/>
            <person name="Kuo A."/>
            <person name="Liang C."/>
            <person name="Lipzen A."/>
            <person name="Lutzoni F."/>
            <person name="Magnuson J."/>
            <person name="Mondo S."/>
            <person name="Nolan M."/>
            <person name="Ohm R."/>
            <person name="Pangilinan J."/>
            <person name="Park H.-J."/>
            <person name="Ramirez L."/>
            <person name="Alfaro M."/>
            <person name="Sun H."/>
            <person name="Tritt A."/>
            <person name="Yoshinaga Y."/>
            <person name="Zwiers L.-H."/>
            <person name="Turgeon B."/>
            <person name="Goodwin S."/>
            <person name="Spatafora J."/>
            <person name="Crous P."/>
            <person name="Grigoriev I."/>
        </authorList>
    </citation>
    <scope>NUCLEOTIDE SEQUENCE</scope>
    <source>
        <strain evidence="4">CBS 110217</strain>
    </source>
</reference>
<evidence type="ECO:0000313" key="4">
    <source>
        <dbReference type="EMBL" id="KAF2028885.1"/>
    </source>
</evidence>
<accession>A0A9P4H743</accession>
<evidence type="ECO:0000256" key="3">
    <source>
        <dbReference type="RuleBase" id="RU000363"/>
    </source>
</evidence>
<dbReference type="InterPro" id="IPR002347">
    <property type="entry name" value="SDR_fam"/>
</dbReference>